<organism evidence="3 4">
    <name type="scientific">Stagnimonas aquatica</name>
    <dbReference type="NCBI Taxonomy" id="2689987"/>
    <lineage>
        <taxon>Bacteria</taxon>
        <taxon>Pseudomonadati</taxon>
        <taxon>Pseudomonadota</taxon>
        <taxon>Gammaproteobacteria</taxon>
        <taxon>Nevskiales</taxon>
        <taxon>Nevskiaceae</taxon>
        <taxon>Stagnimonas</taxon>
    </lineage>
</organism>
<dbReference type="RefSeq" id="WP_123210820.1">
    <property type="nucleotide sequence ID" value="NZ_RJVO01000002.1"/>
</dbReference>
<accession>A0A3N0VGA2</accession>
<keyword evidence="1" id="KW-1133">Transmembrane helix</keyword>
<dbReference type="AlphaFoldDB" id="A0A3N0VGA2"/>
<dbReference type="EMBL" id="RJVO01000002">
    <property type="protein sequence ID" value="ROH91776.1"/>
    <property type="molecule type" value="Genomic_DNA"/>
</dbReference>
<dbReference type="Pfam" id="PF11127">
    <property type="entry name" value="YgaP-like_TM"/>
    <property type="match status" value="1"/>
</dbReference>
<keyword evidence="4" id="KW-1185">Reference proteome</keyword>
<dbReference type="Proteomes" id="UP000282106">
    <property type="component" value="Unassembled WGS sequence"/>
</dbReference>
<feature type="transmembrane region" description="Helical" evidence="1">
    <location>
        <begin position="7"/>
        <end position="26"/>
    </location>
</feature>
<reference evidence="3 4" key="1">
    <citation type="submission" date="2018-10" db="EMBL/GenBank/DDBJ databases">
        <authorList>
            <person name="Chen W.-M."/>
        </authorList>
    </citation>
    <scope>NUCLEOTIDE SEQUENCE [LARGE SCALE GENOMIC DNA]</scope>
    <source>
        <strain evidence="3 4">THS-13</strain>
    </source>
</reference>
<dbReference type="InterPro" id="IPR021309">
    <property type="entry name" value="YgaP-like_TM"/>
</dbReference>
<keyword evidence="1" id="KW-0812">Transmembrane</keyword>
<evidence type="ECO:0000259" key="2">
    <source>
        <dbReference type="Pfam" id="PF11127"/>
    </source>
</evidence>
<comment type="caution">
    <text evidence="3">The sequence shown here is derived from an EMBL/GenBank/DDBJ whole genome shotgun (WGS) entry which is preliminary data.</text>
</comment>
<name>A0A3N0VGA2_9GAMM</name>
<feature type="transmembrane region" description="Helical" evidence="1">
    <location>
        <begin position="32"/>
        <end position="53"/>
    </location>
</feature>
<proteinExistence type="predicted"/>
<gene>
    <name evidence="3" type="ORF">ED208_05160</name>
</gene>
<protein>
    <submittedName>
        <fullName evidence="3">DUF2892 domain-containing protein</fullName>
    </submittedName>
</protein>
<evidence type="ECO:0000313" key="4">
    <source>
        <dbReference type="Proteomes" id="UP000282106"/>
    </source>
</evidence>
<evidence type="ECO:0000256" key="1">
    <source>
        <dbReference type="SAM" id="Phobius"/>
    </source>
</evidence>
<sequence>MKTNVGTVDRAARALLGLLLIAWALFDGPLWAWIGLIPLATALVGFCPLYRLLGFSSAPSRKLRSRSRRSSGRL</sequence>
<dbReference type="InParanoid" id="A0A3N0VGA2"/>
<feature type="domain" description="Inner membrane protein YgaP-like transmembrane" evidence="2">
    <location>
        <begin position="1"/>
        <end position="59"/>
    </location>
</feature>
<keyword evidence="1" id="KW-0472">Membrane</keyword>
<evidence type="ECO:0000313" key="3">
    <source>
        <dbReference type="EMBL" id="ROH91776.1"/>
    </source>
</evidence>